<protein>
    <submittedName>
        <fullName evidence="2">Uncharacterized protein</fullName>
    </submittedName>
</protein>
<keyword evidence="1" id="KW-0472">Membrane</keyword>
<feature type="transmembrane region" description="Helical" evidence="1">
    <location>
        <begin position="21"/>
        <end position="39"/>
    </location>
</feature>
<name>A0A6C0FB29_9ZZZZ</name>
<feature type="transmembrane region" description="Helical" evidence="1">
    <location>
        <begin position="59"/>
        <end position="79"/>
    </location>
</feature>
<evidence type="ECO:0000313" key="2">
    <source>
        <dbReference type="EMBL" id="QHT39057.1"/>
    </source>
</evidence>
<keyword evidence="1" id="KW-1133">Transmembrane helix</keyword>
<dbReference type="AlphaFoldDB" id="A0A6C0FB29"/>
<dbReference type="EMBL" id="MN738838">
    <property type="protein sequence ID" value="QHT39057.1"/>
    <property type="molecule type" value="Genomic_DNA"/>
</dbReference>
<organism evidence="2">
    <name type="scientific">viral metagenome</name>
    <dbReference type="NCBI Taxonomy" id="1070528"/>
    <lineage>
        <taxon>unclassified sequences</taxon>
        <taxon>metagenomes</taxon>
        <taxon>organismal metagenomes</taxon>
    </lineage>
</organism>
<keyword evidence="1" id="KW-0812">Transmembrane</keyword>
<accession>A0A6C0FB29</accession>
<proteinExistence type="predicted"/>
<reference evidence="2" key="1">
    <citation type="journal article" date="2020" name="Nature">
        <title>Giant virus diversity and host interactions through global metagenomics.</title>
        <authorList>
            <person name="Schulz F."/>
            <person name="Roux S."/>
            <person name="Paez-Espino D."/>
            <person name="Jungbluth S."/>
            <person name="Walsh D.A."/>
            <person name="Denef V.J."/>
            <person name="McMahon K.D."/>
            <person name="Konstantinidis K.T."/>
            <person name="Eloe-Fadrosh E.A."/>
            <person name="Kyrpides N.C."/>
            <person name="Woyke T."/>
        </authorList>
    </citation>
    <scope>NUCLEOTIDE SEQUENCE</scope>
    <source>
        <strain evidence="2">GVMAG-S-ERX556126-94</strain>
    </source>
</reference>
<feature type="transmembrane region" description="Helical" evidence="1">
    <location>
        <begin position="91"/>
        <end position="115"/>
    </location>
</feature>
<sequence>MKLLGVDVTKVISELCTPAQVYLLLSVFAQLMYLSSMIYTNNAVVEAEPEGGHIHHYTFLGLIVNIIFAVLWVALLNYICQFKYGNKISWFLVLFPIIFMVIMFVGLISAASFIVGQNVKNKELMKQVNNQ</sequence>
<evidence type="ECO:0000256" key="1">
    <source>
        <dbReference type="SAM" id="Phobius"/>
    </source>
</evidence>